<dbReference type="GO" id="GO:0005524">
    <property type="term" value="F:ATP binding"/>
    <property type="evidence" value="ECO:0007669"/>
    <property type="project" value="InterPro"/>
</dbReference>
<gene>
    <name evidence="3" type="ordered locus">Hoch_4534</name>
</gene>
<evidence type="ECO:0000259" key="2">
    <source>
        <dbReference type="PROSITE" id="PS51256"/>
    </source>
</evidence>
<feature type="domain" description="GS" evidence="2">
    <location>
        <begin position="45"/>
        <end position="78"/>
    </location>
</feature>
<dbReference type="HOGENOM" id="CLU_859884_0_0_7"/>
<accession>D0LPZ0</accession>
<proteinExistence type="predicted"/>
<evidence type="ECO:0000313" key="3">
    <source>
        <dbReference type="EMBL" id="ACY17027.1"/>
    </source>
</evidence>
<protein>
    <recommendedName>
        <fullName evidence="2">GS domain-containing protein</fullName>
    </recommendedName>
</protein>
<dbReference type="PROSITE" id="PS51256">
    <property type="entry name" value="GS"/>
    <property type="match status" value="1"/>
</dbReference>
<dbReference type="eggNOG" id="COG1652">
    <property type="taxonomic scope" value="Bacteria"/>
</dbReference>
<dbReference type="AlphaFoldDB" id="D0LPZ0"/>
<dbReference type="InterPro" id="IPR025295">
    <property type="entry name" value="eCIS_core_dom"/>
</dbReference>
<sequence>MAGGETRDELRRPDEVGISRGSDLYPPPAQKHVEASVQRLADGAATTSDVAEVAAAGVSGSGSGSGQALPHQATIQRAFGDHDLQGVRAFVGGSGAAAAEAIGAEAYATGNAVAFRQTPTLHTAAHEAAHVVQQRAGVQLPGGVGRAGDAYERNADAVADRVVAGQSATDLLPGGVASGAGQTGVQMRRLPTNTGELLEDPAGPNYEANATGIRRLLEIAQAELEADELTQVDTATLACQTLRGRRRISRPAWRPEALGWEGAKRANTPSIQLMSNAARRDASGLQALRYFSPAAYLRGWSRNRWARRWARTRAPCRWPSTSS</sequence>
<dbReference type="Proteomes" id="UP000001880">
    <property type="component" value="Chromosome"/>
</dbReference>
<dbReference type="Pfam" id="PF13699">
    <property type="entry name" value="eCIS_core"/>
    <property type="match status" value="1"/>
</dbReference>
<evidence type="ECO:0000313" key="4">
    <source>
        <dbReference type="Proteomes" id="UP000001880"/>
    </source>
</evidence>
<evidence type="ECO:0000256" key="1">
    <source>
        <dbReference type="SAM" id="MobiDB-lite"/>
    </source>
</evidence>
<dbReference type="OrthoDB" id="9808870at2"/>
<reference evidence="3 4" key="1">
    <citation type="journal article" date="2010" name="Stand. Genomic Sci.">
        <title>Complete genome sequence of Haliangium ochraceum type strain (SMP-2).</title>
        <authorList>
            <consortium name="US DOE Joint Genome Institute (JGI-PGF)"/>
            <person name="Ivanova N."/>
            <person name="Daum C."/>
            <person name="Lang E."/>
            <person name="Abt B."/>
            <person name="Kopitz M."/>
            <person name="Saunders E."/>
            <person name="Lapidus A."/>
            <person name="Lucas S."/>
            <person name="Glavina Del Rio T."/>
            <person name="Nolan M."/>
            <person name="Tice H."/>
            <person name="Copeland A."/>
            <person name="Cheng J.F."/>
            <person name="Chen F."/>
            <person name="Bruce D."/>
            <person name="Goodwin L."/>
            <person name="Pitluck S."/>
            <person name="Mavromatis K."/>
            <person name="Pati A."/>
            <person name="Mikhailova N."/>
            <person name="Chen A."/>
            <person name="Palaniappan K."/>
            <person name="Land M."/>
            <person name="Hauser L."/>
            <person name="Chang Y.J."/>
            <person name="Jeffries C.D."/>
            <person name="Detter J.C."/>
            <person name="Brettin T."/>
            <person name="Rohde M."/>
            <person name="Goker M."/>
            <person name="Bristow J."/>
            <person name="Markowitz V."/>
            <person name="Eisen J.A."/>
            <person name="Hugenholtz P."/>
            <person name="Kyrpides N.C."/>
            <person name="Klenk H.P."/>
        </authorList>
    </citation>
    <scope>NUCLEOTIDE SEQUENCE [LARGE SCALE GENOMIC DNA]</scope>
    <source>
        <strain evidence="4">DSM 14365 / CIP 107738 / JCM 11303 / AJ 13395 / SMP-2</strain>
    </source>
</reference>
<name>D0LPZ0_HALO1</name>
<dbReference type="InterPro" id="IPR003605">
    <property type="entry name" value="GS_dom"/>
</dbReference>
<keyword evidence="4" id="KW-1185">Reference proteome</keyword>
<dbReference type="KEGG" id="hoh:Hoch_4534"/>
<feature type="compositionally biased region" description="Basic and acidic residues" evidence="1">
    <location>
        <begin position="1"/>
        <end position="17"/>
    </location>
</feature>
<dbReference type="GO" id="GO:0004675">
    <property type="term" value="F:transmembrane receptor protein serine/threonine kinase activity"/>
    <property type="evidence" value="ECO:0007669"/>
    <property type="project" value="InterPro"/>
</dbReference>
<dbReference type="GO" id="GO:0016020">
    <property type="term" value="C:membrane"/>
    <property type="evidence" value="ECO:0007669"/>
    <property type="project" value="InterPro"/>
</dbReference>
<dbReference type="EMBL" id="CP001804">
    <property type="protein sequence ID" value="ACY17027.1"/>
    <property type="molecule type" value="Genomic_DNA"/>
</dbReference>
<feature type="region of interest" description="Disordered" evidence="1">
    <location>
        <begin position="1"/>
        <end position="33"/>
    </location>
</feature>
<organism evidence="3 4">
    <name type="scientific">Haliangium ochraceum (strain DSM 14365 / JCM 11303 / SMP-2)</name>
    <dbReference type="NCBI Taxonomy" id="502025"/>
    <lineage>
        <taxon>Bacteria</taxon>
        <taxon>Pseudomonadati</taxon>
        <taxon>Myxococcota</taxon>
        <taxon>Polyangia</taxon>
        <taxon>Haliangiales</taxon>
        <taxon>Kofleriaceae</taxon>
        <taxon>Haliangium</taxon>
    </lineage>
</organism>